<evidence type="ECO:0000313" key="2">
    <source>
        <dbReference type="Proteomes" id="UP000005561"/>
    </source>
</evidence>
<comment type="caution">
    <text evidence="1">The sequence shown here is derived from an EMBL/GenBank/DDBJ whole genome shotgun (WGS) entry which is preliminary data.</text>
</comment>
<name>C6LDJ2_9FIRM</name>
<organism evidence="1 2">
    <name type="scientific">Marvinbryantia formatexigens DSM 14469</name>
    <dbReference type="NCBI Taxonomy" id="478749"/>
    <lineage>
        <taxon>Bacteria</taxon>
        <taxon>Bacillati</taxon>
        <taxon>Bacillota</taxon>
        <taxon>Clostridia</taxon>
        <taxon>Lachnospirales</taxon>
        <taxon>Lachnospiraceae</taxon>
        <taxon>Marvinbryantia</taxon>
    </lineage>
</organism>
<dbReference type="Proteomes" id="UP000005561">
    <property type="component" value="Unassembled WGS sequence"/>
</dbReference>
<keyword evidence="2" id="KW-1185">Reference proteome</keyword>
<evidence type="ECO:0000313" key="1">
    <source>
        <dbReference type="EMBL" id="EET61426.1"/>
    </source>
</evidence>
<dbReference type="AlphaFoldDB" id="C6LDJ2"/>
<accession>C6LDJ2</accession>
<proteinExistence type="predicted"/>
<sequence length="62" mass="7262">MKIKKYPASDGRLDQMPEWEQRNGTAAIDGSAKYRGDPNSCFRAEIRIPCLHFSAFWHLFFR</sequence>
<protein>
    <submittedName>
        <fullName evidence="1">Uncharacterized protein</fullName>
    </submittedName>
</protein>
<gene>
    <name evidence="1" type="ORF">BRYFOR_06601</name>
</gene>
<reference evidence="1" key="1">
    <citation type="submission" date="2009-07" db="EMBL/GenBank/DDBJ databases">
        <authorList>
            <person name="Weinstock G."/>
            <person name="Sodergren E."/>
            <person name="Clifton S."/>
            <person name="Fulton L."/>
            <person name="Fulton B."/>
            <person name="Courtney L."/>
            <person name="Fronick C."/>
            <person name="Harrison M."/>
            <person name="Strong C."/>
            <person name="Farmer C."/>
            <person name="Delahaunty K."/>
            <person name="Markovic C."/>
            <person name="Hall O."/>
            <person name="Minx P."/>
            <person name="Tomlinson C."/>
            <person name="Mitreva M."/>
            <person name="Nelson J."/>
            <person name="Hou S."/>
            <person name="Wollam A."/>
            <person name="Pepin K.H."/>
            <person name="Johnson M."/>
            <person name="Bhonagiri V."/>
            <person name="Nash W.E."/>
            <person name="Warren W."/>
            <person name="Chinwalla A."/>
            <person name="Mardis E.R."/>
            <person name="Wilson R.K."/>
        </authorList>
    </citation>
    <scope>NUCLEOTIDE SEQUENCE [LARGE SCALE GENOMIC DNA]</scope>
    <source>
        <strain evidence="1">DSM 14469</strain>
    </source>
</reference>
<dbReference type="EMBL" id="ACCL02000006">
    <property type="protein sequence ID" value="EET61426.1"/>
    <property type="molecule type" value="Genomic_DNA"/>
</dbReference>